<evidence type="ECO:0000313" key="2">
    <source>
        <dbReference type="Proteomes" id="UP000199236"/>
    </source>
</evidence>
<organism evidence="1 2">
    <name type="scientific">Cohaesibacter marisflavi</name>
    <dbReference type="NCBI Taxonomy" id="655353"/>
    <lineage>
        <taxon>Bacteria</taxon>
        <taxon>Pseudomonadati</taxon>
        <taxon>Pseudomonadota</taxon>
        <taxon>Alphaproteobacteria</taxon>
        <taxon>Hyphomicrobiales</taxon>
        <taxon>Cohaesibacteraceae</taxon>
    </lineage>
</organism>
<gene>
    <name evidence="1" type="ORF">SAMN04488056_104157</name>
</gene>
<proteinExistence type="predicted"/>
<evidence type="ECO:0000313" key="1">
    <source>
        <dbReference type="EMBL" id="SFO25908.1"/>
    </source>
</evidence>
<keyword evidence="2" id="KW-1185">Reference proteome</keyword>
<sequence length="47" mass="5222">MEQGACYAVDHLPAEIISVEISPNTPNAVGNFALFVNFPLRFPYRVL</sequence>
<dbReference type="AlphaFoldDB" id="A0A1I5FQ43"/>
<dbReference type="Proteomes" id="UP000199236">
    <property type="component" value="Unassembled WGS sequence"/>
</dbReference>
<reference evidence="1 2" key="1">
    <citation type="submission" date="2016-10" db="EMBL/GenBank/DDBJ databases">
        <authorList>
            <person name="de Groot N.N."/>
        </authorList>
    </citation>
    <scope>NUCLEOTIDE SEQUENCE [LARGE SCALE GENOMIC DNA]</scope>
    <source>
        <strain evidence="1 2">CGMCC 1.9157</strain>
    </source>
</reference>
<name>A0A1I5FQ43_9HYPH</name>
<protein>
    <submittedName>
        <fullName evidence="1">Uncharacterized protein</fullName>
    </submittedName>
</protein>
<dbReference type="EMBL" id="FOVR01000004">
    <property type="protein sequence ID" value="SFO25908.1"/>
    <property type="molecule type" value="Genomic_DNA"/>
</dbReference>
<accession>A0A1I5FQ43</accession>